<dbReference type="InterPro" id="IPR050315">
    <property type="entry name" value="FAD-oxidoreductase_2"/>
</dbReference>
<reference evidence="5 6" key="1">
    <citation type="submission" date="2020-04" db="EMBL/GenBank/DDBJ databases">
        <title>Antimicrobial susceptibility and clonality of vaginal-derived multi-drug resistant Mobiluncus isolates in China.</title>
        <authorList>
            <person name="Zhang X."/>
        </authorList>
    </citation>
    <scope>NUCLEOTIDE SEQUENCE [LARGE SCALE GENOMIC DNA]</scope>
    <source>
        <strain evidence="5 6">13</strain>
    </source>
</reference>
<keyword evidence="1" id="KW-0285">Flavoprotein</keyword>
<accession>A0A7Y0U2G8</accession>
<dbReference type="InterPro" id="IPR009158">
    <property type="entry name" value="G3P_DH_GlpB_su"/>
</dbReference>
<dbReference type="Gene3D" id="3.50.50.60">
    <property type="entry name" value="FAD/NAD(P)-binding domain"/>
    <property type="match status" value="2"/>
</dbReference>
<keyword evidence="3 5" id="KW-0560">Oxidoreductase</keyword>
<dbReference type="GO" id="GO:0004368">
    <property type="term" value="F:glycerol-3-phosphate dehydrogenase (quinone) activity"/>
    <property type="evidence" value="ECO:0007669"/>
    <property type="project" value="UniProtKB-EC"/>
</dbReference>
<dbReference type="Pfam" id="PF00890">
    <property type="entry name" value="FAD_binding_2"/>
    <property type="match status" value="1"/>
</dbReference>
<evidence type="ECO:0000256" key="2">
    <source>
        <dbReference type="ARBA" id="ARBA00022643"/>
    </source>
</evidence>
<organism evidence="5 6">
    <name type="scientific">Mobiluncus mulieris</name>
    <dbReference type="NCBI Taxonomy" id="2052"/>
    <lineage>
        <taxon>Bacteria</taxon>
        <taxon>Bacillati</taxon>
        <taxon>Actinomycetota</taxon>
        <taxon>Actinomycetes</taxon>
        <taxon>Actinomycetales</taxon>
        <taxon>Actinomycetaceae</taxon>
        <taxon>Mobiluncus</taxon>
    </lineage>
</organism>
<dbReference type="RefSeq" id="WP_169772288.1">
    <property type="nucleotide sequence ID" value="NZ_JABCUR010000008.1"/>
</dbReference>
<dbReference type="EC" id="1.1.5.3" evidence="5"/>
<evidence type="ECO:0000313" key="5">
    <source>
        <dbReference type="EMBL" id="NMW65693.1"/>
    </source>
</evidence>
<dbReference type="SUPFAM" id="SSF51905">
    <property type="entry name" value="FAD/NAD(P)-binding domain"/>
    <property type="match status" value="1"/>
</dbReference>
<dbReference type="PIRSF" id="PIRSF000141">
    <property type="entry name" value="Anaerobic_G3P_dh"/>
    <property type="match status" value="1"/>
</dbReference>
<keyword evidence="2" id="KW-0288">FMN</keyword>
<dbReference type="Proteomes" id="UP000578252">
    <property type="component" value="Unassembled WGS sequence"/>
</dbReference>
<feature type="domain" description="FAD-dependent oxidoreductase 2 FAD-binding" evidence="4">
    <location>
        <begin position="6"/>
        <end position="412"/>
    </location>
</feature>
<dbReference type="InterPro" id="IPR003953">
    <property type="entry name" value="FAD-dep_OxRdtase_2_FAD-bd"/>
</dbReference>
<proteinExistence type="predicted"/>
<gene>
    <name evidence="5" type="primary">glpB</name>
    <name evidence="5" type="ORF">HHJ78_09235</name>
</gene>
<evidence type="ECO:0000256" key="1">
    <source>
        <dbReference type="ARBA" id="ARBA00022630"/>
    </source>
</evidence>
<evidence type="ECO:0000256" key="3">
    <source>
        <dbReference type="ARBA" id="ARBA00023002"/>
    </source>
</evidence>
<name>A0A7Y0U2G8_9ACTO</name>
<protein>
    <submittedName>
        <fullName evidence="5">Glycerol-3-phosphate dehydrogenase subunit GlpB</fullName>
        <ecNumber evidence="5">1.1.5.3</ecNumber>
    </submittedName>
</protein>
<dbReference type="AlphaFoldDB" id="A0A7Y0U2G8"/>
<evidence type="ECO:0000259" key="4">
    <source>
        <dbReference type="Pfam" id="PF00890"/>
    </source>
</evidence>
<dbReference type="PANTHER" id="PTHR43400">
    <property type="entry name" value="FUMARATE REDUCTASE"/>
    <property type="match status" value="1"/>
</dbReference>
<dbReference type="GO" id="GO:0009331">
    <property type="term" value="C:glycerol-3-phosphate dehydrogenase (FAD) complex"/>
    <property type="evidence" value="ECO:0007669"/>
    <property type="project" value="InterPro"/>
</dbReference>
<dbReference type="EMBL" id="JABCUR010000008">
    <property type="protein sequence ID" value="NMW65693.1"/>
    <property type="molecule type" value="Genomic_DNA"/>
</dbReference>
<comment type="caution">
    <text evidence="5">The sequence shown here is derived from an EMBL/GenBank/DDBJ whole genome shotgun (WGS) entry which is preliminary data.</text>
</comment>
<sequence length="432" mass="45503">MARKPHVLVIGAGLAGLSAALRLAETDNRVTLISKGIGGLPLSPGTLDVLGYIGKDSVAAPFAALEQLPDWHPYRRIGVESVARAVDWLVRRVPALYPEVTSVGQSQNSWLPTAVGAVRPSYIQPLTCRNAVLQDGMKLVVVGIAQFKDFPAALIADNLARSERVQVSARAIEISLDARGLADVKGTDYARALDSDLQLMKRFAQQINAAAQPGETVLVPAVVGLKPETFQNFAAQVNHPVAEVPTPPPCVAGRRLNDALVDLLTEARVDMRNNATVTGVTSADGVITAVTVARAGGSDSIKVDAVVDAAGGFASGNLTRDSYMALHEAIFELPLFTPPAAEKTGIHSIDTRQKTLVEQLLSSGIMVNEKMQALRPATEDGEFDALAFENLYVIGEALGGTNPASEISGEGLALGSMFKACEAINAGKGELK</sequence>
<dbReference type="NCBIfam" id="NF003724">
    <property type="entry name" value="PRK05329.2-3"/>
    <property type="match status" value="1"/>
</dbReference>
<dbReference type="InterPro" id="IPR036188">
    <property type="entry name" value="FAD/NAD-bd_sf"/>
</dbReference>
<evidence type="ECO:0000313" key="6">
    <source>
        <dbReference type="Proteomes" id="UP000578252"/>
    </source>
</evidence>